<evidence type="ECO:0000256" key="2">
    <source>
        <dbReference type="SAM" id="MobiDB-lite"/>
    </source>
</evidence>
<feature type="region of interest" description="Disordered" evidence="2">
    <location>
        <begin position="1"/>
        <end position="49"/>
    </location>
</feature>
<gene>
    <name evidence="4" type="ORF">LTR77_008363</name>
</gene>
<dbReference type="PANTHER" id="PTHR42032:SF1">
    <property type="entry name" value="YALI0E30679P"/>
    <property type="match status" value="1"/>
</dbReference>
<reference evidence="4 5" key="1">
    <citation type="submission" date="2023-08" db="EMBL/GenBank/DDBJ databases">
        <title>Black Yeasts Isolated from many extreme environments.</title>
        <authorList>
            <person name="Coleine C."/>
            <person name="Stajich J.E."/>
            <person name="Selbmann L."/>
        </authorList>
    </citation>
    <scope>NUCLEOTIDE SEQUENCE [LARGE SCALE GENOMIC DNA]</scope>
    <source>
        <strain evidence="4 5">CCFEE 5935</strain>
    </source>
</reference>
<evidence type="ECO:0000313" key="4">
    <source>
        <dbReference type="EMBL" id="KAK5166102.1"/>
    </source>
</evidence>
<accession>A0AAV9P0P3</accession>
<feature type="region of interest" description="Disordered" evidence="2">
    <location>
        <begin position="154"/>
        <end position="200"/>
    </location>
</feature>
<protein>
    <submittedName>
        <fullName evidence="4">Uncharacterized protein</fullName>
    </submittedName>
</protein>
<dbReference type="AlphaFoldDB" id="A0AAV9P0P3"/>
<name>A0AAV9P0P3_9PEZI</name>
<feature type="compositionally biased region" description="Basic and acidic residues" evidence="2">
    <location>
        <begin position="1"/>
        <end position="10"/>
    </location>
</feature>
<dbReference type="RefSeq" id="XP_064656055.1">
    <property type="nucleotide sequence ID" value="XM_064805595.1"/>
</dbReference>
<organism evidence="4 5">
    <name type="scientific">Saxophila tyrrhenica</name>
    <dbReference type="NCBI Taxonomy" id="1690608"/>
    <lineage>
        <taxon>Eukaryota</taxon>
        <taxon>Fungi</taxon>
        <taxon>Dikarya</taxon>
        <taxon>Ascomycota</taxon>
        <taxon>Pezizomycotina</taxon>
        <taxon>Dothideomycetes</taxon>
        <taxon>Dothideomycetidae</taxon>
        <taxon>Mycosphaerellales</taxon>
        <taxon>Extremaceae</taxon>
        <taxon>Saxophila</taxon>
    </lineage>
</organism>
<dbReference type="EMBL" id="JAVRRT010000014">
    <property type="protein sequence ID" value="KAK5166102.1"/>
    <property type="molecule type" value="Genomic_DNA"/>
</dbReference>
<proteinExistence type="predicted"/>
<keyword evidence="3" id="KW-1133">Transmembrane helix</keyword>
<dbReference type="PANTHER" id="PTHR42032">
    <property type="entry name" value="YALI0E30679P"/>
    <property type="match status" value="1"/>
</dbReference>
<keyword evidence="5" id="KW-1185">Reference proteome</keyword>
<sequence>MADTKPDLPKRPTTYSSARSPPATATQRVAQRQTSSQTLNGSLSPAPTLDRRRSSLLSYTSIDTLAPDIINPTTSRPGTAQDDQEVTHWHSTPLAFAILPAVAGLLFKNGSAFATDALLLGLAAVFMNWSIRLPWDWYYSAQVQRRVAGWEDTDGLDGAEADETAVETESSESNSPKDQPDVQTDADQDTTSSPPSKEAAASELRRQELLALLSTFAFPVMAAYLIHVIRAQLSTPSTGLVSDFNLAIFLLAAEIRPCRQLVRLITARTWHLQRTVTGLNDPFSGGLESKSTIETLLSRVSDLEAKLSDHTVVPQTTSLAQKHDVSDLSTELRKRYEPRLESLERAMRRYEKRAATMAMQVEQRFGTLEGNMQDTLSLAAQAARQSQNRGVLAKMLETVSVVVALPMKVMWGVVIWPVTVVEEAYAKMKAILVGPPAVKVKKVDGGRRAVGKDDAHTLLMRSKTRLRLPGKSKVELRCSFRVDMGRKWILGPQVQLSDTSTHGEQYHQPHAPTSALHAMATPPTMAVTGPAATAVPEWLGMPIRYAIETFLRYTTSNVPTTDRTVCINLSRTSFNLTLFSITIRMYLGIRREAGRNAHRKTLMLAYISVAISGALSWFLINMQYALVTLQLPEGMEWGGVGVTFNHRIVVMVGVVWESYKYYKTDEGEMEPLGGERERKEVEGKDC</sequence>
<feature type="transmembrane region" description="Helical" evidence="3">
    <location>
        <begin position="601"/>
        <end position="620"/>
    </location>
</feature>
<evidence type="ECO:0000256" key="3">
    <source>
        <dbReference type="SAM" id="Phobius"/>
    </source>
</evidence>
<comment type="caution">
    <text evidence="4">The sequence shown here is derived from an EMBL/GenBank/DDBJ whole genome shotgun (WGS) entry which is preliminary data.</text>
</comment>
<keyword evidence="1" id="KW-0175">Coiled coil</keyword>
<feature type="transmembrane region" description="Helical" evidence="3">
    <location>
        <begin position="640"/>
        <end position="659"/>
    </location>
</feature>
<dbReference type="Proteomes" id="UP001337655">
    <property type="component" value="Unassembled WGS sequence"/>
</dbReference>
<keyword evidence="3" id="KW-0472">Membrane</keyword>
<evidence type="ECO:0000313" key="5">
    <source>
        <dbReference type="Proteomes" id="UP001337655"/>
    </source>
</evidence>
<feature type="compositionally biased region" description="Polar residues" evidence="2">
    <location>
        <begin position="13"/>
        <end position="45"/>
    </location>
</feature>
<feature type="coiled-coil region" evidence="1">
    <location>
        <begin position="333"/>
        <end position="360"/>
    </location>
</feature>
<keyword evidence="3" id="KW-0812">Transmembrane</keyword>
<dbReference type="GeneID" id="89929696"/>
<feature type="compositionally biased region" description="Acidic residues" evidence="2">
    <location>
        <begin position="154"/>
        <end position="170"/>
    </location>
</feature>
<evidence type="ECO:0000256" key="1">
    <source>
        <dbReference type="SAM" id="Coils"/>
    </source>
</evidence>